<accession>A0A3P6YWC8</accession>
<proteinExistence type="predicted"/>
<evidence type="ECO:0000313" key="1">
    <source>
        <dbReference type="EMBL" id="VDL51810.1"/>
    </source>
</evidence>
<evidence type="ECO:0000313" key="2">
    <source>
        <dbReference type="Proteomes" id="UP000274504"/>
    </source>
</evidence>
<name>A0A3P6YWC8_HYMDI</name>
<organism evidence="1 2">
    <name type="scientific">Hymenolepis diminuta</name>
    <name type="common">Rat tapeworm</name>
    <dbReference type="NCBI Taxonomy" id="6216"/>
    <lineage>
        <taxon>Eukaryota</taxon>
        <taxon>Metazoa</taxon>
        <taxon>Spiralia</taxon>
        <taxon>Lophotrochozoa</taxon>
        <taxon>Platyhelminthes</taxon>
        <taxon>Cestoda</taxon>
        <taxon>Eucestoda</taxon>
        <taxon>Cyclophyllidea</taxon>
        <taxon>Hymenolepididae</taxon>
        <taxon>Hymenolepis</taxon>
    </lineage>
</organism>
<dbReference type="Proteomes" id="UP000274504">
    <property type="component" value="Unassembled WGS sequence"/>
</dbReference>
<reference evidence="1 2" key="1">
    <citation type="submission" date="2018-11" db="EMBL/GenBank/DDBJ databases">
        <authorList>
            <consortium name="Pathogen Informatics"/>
        </authorList>
    </citation>
    <scope>NUCLEOTIDE SEQUENCE [LARGE SCALE GENOMIC DNA]</scope>
</reference>
<dbReference type="AlphaFoldDB" id="A0A3P6YWC8"/>
<dbReference type="EMBL" id="UYSG01001825">
    <property type="protein sequence ID" value="VDL51810.1"/>
    <property type="molecule type" value="Genomic_DNA"/>
</dbReference>
<sequence length="31" mass="3489">MMEPSHILGLPTLGMLIPLMFLEPRVSRIVP</sequence>
<protein>
    <submittedName>
        <fullName evidence="1">Uncharacterized protein</fullName>
    </submittedName>
</protein>
<gene>
    <name evidence="1" type="ORF">HDID_LOCUS4587</name>
</gene>